<gene>
    <name evidence="2" type="ORF">BB934_16920</name>
</gene>
<proteinExistence type="predicted"/>
<feature type="signal peptide" evidence="1">
    <location>
        <begin position="1"/>
        <end position="29"/>
    </location>
</feature>
<evidence type="ECO:0000256" key="1">
    <source>
        <dbReference type="SAM" id="SignalP"/>
    </source>
</evidence>
<dbReference type="EMBL" id="CP016616">
    <property type="protein sequence ID" value="ANY79698.1"/>
    <property type="molecule type" value="Genomic_DNA"/>
</dbReference>
<organism evidence="2">
    <name type="scientific">Microvirga ossetica</name>
    <dbReference type="NCBI Taxonomy" id="1882682"/>
    <lineage>
        <taxon>Bacteria</taxon>
        <taxon>Pseudomonadati</taxon>
        <taxon>Pseudomonadota</taxon>
        <taxon>Alphaproteobacteria</taxon>
        <taxon>Hyphomicrobiales</taxon>
        <taxon>Methylobacteriaceae</taxon>
        <taxon>Microvirga</taxon>
    </lineage>
</organism>
<sequence>MVHSMTGWRAWPRGAIVLAGLAGASLAHASSDPLDASVPNQAIEARFNAAAQQTLVTGKAAPDLCFSLSLPEEWRRTEGGLKAVRSDASLALGLRSAEELSALPQPDLASRDAAALQQDYEDLLGRPAQSVSQSTDAGATRWSATWVDANLPMASHAMTVETLIVPLSNAWVLELSLSGVETREAYDALAARVLARLRVQGRASCQG</sequence>
<evidence type="ECO:0000313" key="2">
    <source>
        <dbReference type="EMBL" id="ANY79698.1"/>
    </source>
</evidence>
<keyword evidence="1" id="KW-0732">Signal</keyword>
<name>A0A1B2EI89_9HYPH</name>
<protein>
    <submittedName>
        <fullName evidence="2">Uncharacterized protein</fullName>
    </submittedName>
</protein>
<feature type="chain" id="PRO_5008536129" evidence="1">
    <location>
        <begin position="30"/>
        <end position="207"/>
    </location>
</feature>
<reference evidence="2" key="1">
    <citation type="submission" date="2016-07" db="EMBL/GenBank/DDBJ databases">
        <title>Microvirga ossetica sp. nov. a new species of rhizobia isolated from root nodules of the legume species Vicia alpestris Steven originated from North Ossetia region in the Caucasus.</title>
        <authorList>
            <person name="Safronova V.I."/>
            <person name="Kuznetsova I.G."/>
            <person name="Sazanova A.L."/>
            <person name="Belimov A."/>
            <person name="Andronov E."/>
            <person name="Osledkin Y.S."/>
            <person name="Onishchuk O.P."/>
            <person name="Kurchak O.N."/>
            <person name="Shaposhnikov A.I."/>
            <person name="Willems A."/>
            <person name="Tikhonovich I.A."/>
        </authorList>
    </citation>
    <scope>NUCLEOTIDE SEQUENCE [LARGE SCALE GENOMIC DNA]</scope>
    <source>
        <strain evidence="2">V5/3M</strain>
    </source>
</reference>
<accession>A0A1B2EI89</accession>
<dbReference type="AlphaFoldDB" id="A0A1B2EI89"/>
<dbReference type="KEGG" id="moc:BB934_16920"/>